<feature type="region of interest" description="Disordered" evidence="1">
    <location>
        <begin position="59"/>
        <end position="82"/>
    </location>
</feature>
<dbReference type="AlphaFoldDB" id="A0A9P4V060"/>
<evidence type="ECO:0000313" key="2">
    <source>
        <dbReference type="EMBL" id="KAF2734967.1"/>
    </source>
</evidence>
<comment type="caution">
    <text evidence="2">The sequence shown here is derived from an EMBL/GenBank/DDBJ whole genome shotgun (WGS) entry which is preliminary data.</text>
</comment>
<evidence type="ECO:0000256" key="1">
    <source>
        <dbReference type="SAM" id="MobiDB-lite"/>
    </source>
</evidence>
<gene>
    <name evidence="2" type="ORF">EJ04DRAFT_224105</name>
</gene>
<name>A0A9P4V060_9PLEO</name>
<keyword evidence="3" id="KW-1185">Reference proteome</keyword>
<sequence>MALGGRAGNRRSWASMNLTEIGLSHMCCLGVTTLSSCLQISYSLPISYPDSSITFMSRSERASERRRHESFSYQSPSNPAHSVISSAAAPKALRTHRTAPGNAGHIMYGVQGLPPPSLACAQLNCRGPYVPKKSAPPPIHP</sequence>
<feature type="compositionally biased region" description="Basic and acidic residues" evidence="1">
    <location>
        <begin position="59"/>
        <end position="70"/>
    </location>
</feature>
<organism evidence="2 3">
    <name type="scientific">Polyplosphaeria fusca</name>
    <dbReference type="NCBI Taxonomy" id="682080"/>
    <lineage>
        <taxon>Eukaryota</taxon>
        <taxon>Fungi</taxon>
        <taxon>Dikarya</taxon>
        <taxon>Ascomycota</taxon>
        <taxon>Pezizomycotina</taxon>
        <taxon>Dothideomycetes</taxon>
        <taxon>Pleosporomycetidae</taxon>
        <taxon>Pleosporales</taxon>
        <taxon>Tetraplosphaeriaceae</taxon>
        <taxon>Polyplosphaeria</taxon>
    </lineage>
</organism>
<protein>
    <submittedName>
        <fullName evidence="2">Uncharacterized protein</fullName>
    </submittedName>
</protein>
<accession>A0A9P4V060</accession>
<dbReference type="Proteomes" id="UP000799444">
    <property type="component" value="Unassembled WGS sequence"/>
</dbReference>
<feature type="compositionally biased region" description="Polar residues" evidence="1">
    <location>
        <begin position="73"/>
        <end position="82"/>
    </location>
</feature>
<reference evidence="2" key="1">
    <citation type="journal article" date="2020" name="Stud. Mycol.">
        <title>101 Dothideomycetes genomes: a test case for predicting lifestyles and emergence of pathogens.</title>
        <authorList>
            <person name="Haridas S."/>
            <person name="Albert R."/>
            <person name="Binder M."/>
            <person name="Bloem J."/>
            <person name="Labutti K."/>
            <person name="Salamov A."/>
            <person name="Andreopoulos B."/>
            <person name="Baker S."/>
            <person name="Barry K."/>
            <person name="Bills G."/>
            <person name="Bluhm B."/>
            <person name="Cannon C."/>
            <person name="Castanera R."/>
            <person name="Culley D."/>
            <person name="Daum C."/>
            <person name="Ezra D."/>
            <person name="Gonzalez J."/>
            <person name="Henrissat B."/>
            <person name="Kuo A."/>
            <person name="Liang C."/>
            <person name="Lipzen A."/>
            <person name="Lutzoni F."/>
            <person name="Magnuson J."/>
            <person name="Mondo S."/>
            <person name="Nolan M."/>
            <person name="Ohm R."/>
            <person name="Pangilinan J."/>
            <person name="Park H.-J."/>
            <person name="Ramirez L."/>
            <person name="Alfaro M."/>
            <person name="Sun H."/>
            <person name="Tritt A."/>
            <person name="Yoshinaga Y."/>
            <person name="Zwiers L.-H."/>
            <person name="Turgeon B."/>
            <person name="Goodwin S."/>
            <person name="Spatafora J."/>
            <person name="Crous P."/>
            <person name="Grigoriev I."/>
        </authorList>
    </citation>
    <scope>NUCLEOTIDE SEQUENCE</scope>
    <source>
        <strain evidence="2">CBS 125425</strain>
    </source>
</reference>
<dbReference type="EMBL" id="ML996141">
    <property type="protein sequence ID" value="KAF2734967.1"/>
    <property type="molecule type" value="Genomic_DNA"/>
</dbReference>
<proteinExistence type="predicted"/>
<evidence type="ECO:0000313" key="3">
    <source>
        <dbReference type="Proteomes" id="UP000799444"/>
    </source>
</evidence>